<dbReference type="GO" id="GO:0008934">
    <property type="term" value="F:inositol monophosphate 1-phosphatase activity"/>
    <property type="evidence" value="ECO:0007669"/>
    <property type="project" value="TreeGrafter"/>
</dbReference>
<dbReference type="FunFam" id="3.30.540.10:FF:000003">
    <property type="entry name" value="Inositol-1-monophosphatase"/>
    <property type="match status" value="1"/>
</dbReference>
<keyword evidence="5" id="KW-0378">Hydrolase</keyword>
<feature type="binding site" evidence="7">
    <location>
        <position position="208"/>
    </location>
    <ligand>
        <name>Mg(2+)</name>
        <dbReference type="ChEBI" id="CHEBI:18420"/>
        <label>1</label>
        <note>catalytic</note>
    </ligand>
</feature>
<proteinExistence type="predicted"/>
<dbReference type="GO" id="GO:0046872">
    <property type="term" value="F:metal ion binding"/>
    <property type="evidence" value="ECO:0007669"/>
    <property type="project" value="UniProtKB-KW"/>
</dbReference>
<dbReference type="OrthoDB" id="9772456at2"/>
<dbReference type="CDD" id="cd01637">
    <property type="entry name" value="IMPase_like"/>
    <property type="match status" value="1"/>
</dbReference>
<feature type="binding site" evidence="7">
    <location>
        <position position="86"/>
    </location>
    <ligand>
        <name>Mg(2+)</name>
        <dbReference type="ChEBI" id="CHEBI:18420"/>
        <label>1</label>
        <note>catalytic</note>
    </ligand>
</feature>
<dbReference type="PRINTS" id="PR00377">
    <property type="entry name" value="IMPHPHTASES"/>
</dbReference>
<evidence type="ECO:0000256" key="2">
    <source>
        <dbReference type="ARBA" id="ARBA00001946"/>
    </source>
</evidence>
<evidence type="ECO:0000313" key="8">
    <source>
        <dbReference type="EMBL" id="RPF58239.1"/>
    </source>
</evidence>
<dbReference type="RefSeq" id="WP_123807671.1">
    <property type="nucleotide sequence ID" value="NZ_RKRK01000002.1"/>
</dbReference>
<keyword evidence="9" id="KW-1185">Reference proteome</keyword>
<evidence type="ECO:0000256" key="4">
    <source>
        <dbReference type="ARBA" id="ARBA00022723"/>
    </source>
</evidence>
<dbReference type="AlphaFoldDB" id="A0A3N5BP03"/>
<dbReference type="EMBL" id="RKRK01000002">
    <property type="protein sequence ID" value="RPF58239.1"/>
    <property type="molecule type" value="Genomic_DNA"/>
</dbReference>
<dbReference type="EC" id="3.1.3.25" evidence="3"/>
<dbReference type="PANTHER" id="PTHR20854">
    <property type="entry name" value="INOSITOL MONOPHOSPHATASE"/>
    <property type="match status" value="1"/>
</dbReference>
<evidence type="ECO:0000256" key="1">
    <source>
        <dbReference type="ARBA" id="ARBA00001033"/>
    </source>
</evidence>
<reference evidence="8 9" key="1">
    <citation type="submission" date="2018-11" db="EMBL/GenBank/DDBJ databases">
        <title>Genomic Encyclopedia of Type Strains, Phase IV (KMG-IV): sequencing the most valuable type-strain genomes for metagenomic binning, comparative biology and taxonomic classification.</title>
        <authorList>
            <person name="Goeker M."/>
        </authorList>
    </citation>
    <scope>NUCLEOTIDE SEQUENCE [LARGE SCALE GENOMIC DNA]</scope>
    <source>
        <strain evidence="8 9">DSM 29158</strain>
    </source>
</reference>
<sequence length="256" mass="28242">MELYEQAKQFVIEASEYIKKEMAQGLTVESKSSLNDLVTNVDKGCETFLYEKIMSYYPDHRIVGEEGHGHDIQDTDGVLWIIDPIDGTLNFVHQQKNFAISVGIYIDGKPHSAFILDVMNHDLYHSSPGGAVYFNDQKLERIEPSPLETSLICLNARWLVKDASQTSALTLAKKAGTVRSYGSSALELAQITTGQVASYVTYQLKPWDFAAGLILVERLGGVVTTETGQPINLLQASGLVAAHPSMHKEIIEIINA</sequence>
<dbReference type="Pfam" id="PF00459">
    <property type="entry name" value="Inositol_P"/>
    <property type="match status" value="1"/>
</dbReference>
<comment type="caution">
    <text evidence="8">The sequence shown here is derived from an EMBL/GenBank/DDBJ whole genome shotgun (WGS) entry which is preliminary data.</text>
</comment>
<evidence type="ECO:0000256" key="5">
    <source>
        <dbReference type="ARBA" id="ARBA00022801"/>
    </source>
</evidence>
<accession>A0A3N5BP03</accession>
<feature type="binding site" evidence="7">
    <location>
        <position position="65"/>
    </location>
    <ligand>
        <name>Mg(2+)</name>
        <dbReference type="ChEBI" id="CHEBI:18420"/>
        <label>1</label>
        <note>catalytic</note>
    </ligand>
</feature>
<dbReference type="GO" id="GO:0006020">
    <property type="term" value="P:inositol metabolic process"/>
    <property type="evidence" value="ECO:0007669"/>
    <property type="project" value="TreeGrafter"/>
</dbReference>
<comment type="cofactor">
    <cofactor evidence="2 7">
        <name>Mg(2+)</name>
        <dbReference type="ChEBI" id="CHEBI:18420"/>
    </cofactor>
</comment>
<comment type="catalytic activity">
    <reaction evidence="1">
        <text>a myo-inositol phosphate + H2O = myo-inositol + phosphate</text>
        <dbReference type="Rhea" id="RHEA:24056"/>
        <dbReference type="ChEBI" id="CHEBI:15377"/>
        <dbReference type="ChEBI" id="CHEBI:17268"/>
        <dbReference type="ChEBI" id="CHEBI:43474"/>
        <dbReference type="ChEBI" id="CHEBI:84139"/>
        <dbReference type="EC" id="3.1.3.25"/>
    </reaction>
</comment>
<dbReference type="InterPro" id="IPR020550">
    <property type="entry name" value="Inositol_monophosphatase_CS"/>
</dbReference>
<evidence type="ECO:0000256" key="3">
    <source>
        <dbReference type="ARBA" id="ARBA00013106"/>
    </source>
</evidence>
<dbReference type="GO" id="GO:0046854">
    <property type="term" value="P:phosphatidylinositol phosphate biosynthetic process"/>
    <property type="evidence" value="ECO:0007669"/>
    <property type="project" value="InterPro"/>
</dbReference>
<evidence type="ECO:0000313" key="9">
    <source>
        <dbReference type="Proteomes" id="UP000277108"/>
    </source>
</evidence>
<evidence type="ECO:0000256" key="6">
    <source>
        <dbReference type="ARBA" id="ARBA00022842"/>
    </source>
</evidence>
<feature type="binding site" evidence="7">
    <location>
        <position position="83"/>
    </location>
    <ligand>
        <name>Mg(2+)</name>
        <dbReference type="ChEBI" id="CHEBI:18420"/>
        <label>1</label>
        <note>catalytic</note>
    </ligand>
</feature>
<dbReference type="InterPro" id="IPR020583">
    <property type="entry name" value="Inositol_monoP_metal-BS"/>
</dbReference>
<dbReference type="Gene3D" id="3.30.540.10">
    <property type="entry name" value="Fructose-1,6-Bisphosphatase, subunit A, domain 1"/>
    <property type="match status" value="1"/>
</dbReference>
<feature type="binding site" evidence="7">
    <location>
        <position position="85"/>
    </location>
    <ligand>
        <name>Mg(2+)</name>
        <dbReference type="ChEBI" id="CHEBI:18420"/>
        <label>1</label>
        <note>catalytic</note>
    </ligand>
</feature>
<dbReference type="Gene3D" id="3.40.190.80">
    <property type="match status" value="1"/>
</dbReference>
<dbReference type="GO" id="GO:0007165">
    <property type="term" value="P:signal transduction"/>
    <property type="evidence" value="ECO:0007669"/>
    <property type="project" value="TreeGrafter"/>
</dbReference>
<dbReference type="PANTHER" id="PTHR20854:SF4">
    <property type="entry name" value="INOSITOL-1-MONOPHOSPHATASE-RELATED"/>
    <property type="match status" value="1"/>
</dbReference>
<protein>
    <recommendedName>
        <fullName evidence="3">inositol-phosphate phosphatase</fullName>
        <ecNumber evidence="3">3.1.3.25</ecNumber>
    </recommendedName>
</protein>
<organism evidence="8 9">
    <name type="scientific">Abyssicoccus albus</name>
    <dbReference type="NCBI Taxonomy" id="1817405"/>
    <lineage>
        <taxon>Bacteria</taxon>
        <taxon>Bacillati</taxon>
        <taxon>Bacillota</taxon>
        <taxon>Bacilli</taxon>
        <taxon>Bacillales</taxon>
        <taxon>Abyssicoccaceae</taxon>
    </lineage>
</organism>
<name>A0A3N5BP03_9BACL</name>
<dbReference type="Proteomes" id="UP000277108">
    <property type="component" value="Unassembled WGS sequence"/>
</dbReference>
<evidence type="ECO:0000256" key="7">
    <source>
        <dbReference type="PIRSR" id="PIRSR600760-2"/>
    </source>
</evidence>
<keyword evidence="4 7" id="KW-0479">Metal-binding</keyword>
<dbReference type="PROSITE" id="PS00630">
    <property type="entry name" value="IMP_2"/>
    <property type="match status" value="1"/>
</dbReference>
<gene>
    <name evidence="8" type="ORF">EDD62_0883</name>
</gene>
<dbReference type="PROSITE" id="PS00629">
    <property type="entry name" value="IMP_1"/>
    <property type="match status" value="1"/>
</dbReference>
<dbReference type="SUPFAM" id="SSF56655">
    <property type="entry name" value="Carbohydrate phosphatase"/>
    <property type="match status" value="1"/>
</dbReference>
<keyword evidence="6 7" id="KW-0460">Magnesium</keyword>
<dbReference type="InterPro" id="IPR000760">
    <property type="entry name" value="Inositol_monophosphatase-like"/>
</dbReference>